<dbReference type="EMBL" id="PSQE01000007">
    <property type="protein sequence ID" value="RHN45259.1"/>
    <property type="molecule type" value="Genomic_DNA"/>
</dbReference>
<evidence type="ECO:0000256" key="5">
    <source>
        <dbReference type="ARBA" id="ARBA00023242"/>
    </source>
</evidence>
<evidence type="ECO:0000256" key="3">
    <source>
        <dbReference type="ARBA" id="ARBA00023125"/>
    </source>
</evidence>
<evidence type="ECO:0000256" key="1">
    <source>
        <dbReference type="ARBA" id="ARBA00004123"/>
    </source>
</evidence>
<dbReference type="SUPFAM" id="SSF101936">
    <property type="entry name" value="DNA-binding pseudobarrel domain"/>
    <property type="match status" value="1"/>
</dbReference>
<keyword evidence="3 6" id="KW-0238">DNA-binding</keyword>
<dbReference type="AlphaFoldDB" id="A0A396GVV9"/>
<dbReference type="Proteomes" id="UP000265566">
    <property type="component" value="Chromosome 7"/>
</dbReference>
<dbReference type="Gramene" id="rna39497">
    <property type="protein sequence ID" value="RHN45259.1"/>
    <property type="gene ID" value="gene39497"/>
</dbReference>
<keyword evidence="5" id="KW-0539">Nucleus</keyword>
<comment type="subcellular location">
    <subcellularLocation>
        <location evidence="1">Nucleus</location>
    </subcellularLocation>
</comment>
<name>A0A396GVV9_MEDTR</name>
<evidence type="ECO:0000256" key="4">
    <source>
        <dbReference type="ARBA" id="ARBA00023163"/>
    </source>
</evidence>
<dbReference type="GO" id="GO:0003677">
    <property type="term" value="F:DNA binding"/>
    <property type="evidence" value="ECO:0007669"/>
    <property type="project" value="UniProtKB-KW"/>
</dbReference>
<evidence type="ECO:0000313" key="7">
    <source>
        <dbReference type="Proteomes" id="UP000265566"/>
    </source>
</evidence>
<keyword evidence="4" id="KW-0804">Transcription</keyword>
<protein>
    <submittedName>
        <fullName evidence="6">Putative DNA-binding pseudobarrel domain-containing protein</fullName>
    </submittedName>
</protein>
<comment type="caution">
    <text evidence="6">The sequence shown here is derived from an EMBL/GenBank/DDBJ whole genome shotgun (WGS) entry which is preliminary data.</text>
</comment>
<evidence type="ECO:0000256" key="2">
    <source>
        <dbReference type="ARBA" id="ARBA00023015"/>
    </source>
</evidence>
<dbReference type="InterPro" id="IPR015300">
    <property type="entry name" value="DNA-bd_pseudobarrel_sf"/>
</dbReference>
<evidence type="ECO:0000313" key="6">
    <source>
        <dbReference type="EMBL" id="RHN45259.1"/>
    </source>
</evidence>
<sequence>MLSTMFGHDFGDQIGRYAATLVNPNYNELEVLVQRNNGGIFLTKGWRALHDFYNVSLGAWVTVVLVGNGKFKIRIKDRFGKSIRYPTFIPTMKFVVNRIDEDANLSPMFPFKLLWDDVYVIHLMLIVVSHHQNAVLCARRMFSTFIVNKVIVTTWPRNKIWFC</sequence>
<dbReference type="GO" id="GO:0005634">
    <property type="term" value="C:nucleus"/>
    <property type="evidence" value="ECO:0007669"/>
    <property type="project" value="UniProtKB-SubCell"/>
</dbReference>
<accession>A0A396GVV9</accession>
<dbReference type="Gene3D" id="2.40.330.10">
    <property type="entry name" value="DNA-binding pseudobarrel domain"/>
    <property type="match status" value="1"/>
</dbReference>
<reference evidence="7" key="1">
    <citation type="journal article" date="2018" name="Nat. Plants">
        <title>Whole-genome landscape of Medicago truncatula symbiotic genes.</title>
        <authorList>
            <person name="Pecrix Y."/>
            <person name="Staton S.E."/>
            <person name="Sallet E."/>
            <person name="Lelandais-Briere C."/>
            <person name="Moreau S."/>
            <person name="Carrere S."/>
            <person name="Blein T."/>
            <person name="Jardinaud M.F."/>
            <person name="Latrasse D."/>
            <person name="Zouine M."/>
            <person name="Zahm M."/>
            <person name="Kreplak J."/>
            <person name="Mayjonade B."/>
            <person name="Satge C."/>
            <person name="Perez M."/>
            <person name="Cauet S."/>
            <person name="Marande W."/>
            <person name="Chantry-Darmon C."/>
            <person name="Lopez-Roques C."/>
            <person name="Bouchez O."/>
            <person name="Berard A."/>
            <person name="Debelle F."/>
            <person name="Munos S."/>
            <person name="Bendahmane A."/>
            <person name="Berges H."/>
            <person name="Niebel A."/>
            <person name="Buitink J."/>
            <person name="Frugier F."/>
            <person name="Benhamed M."/>
            <person name="Crespi M."/>
            <person name="Gouzy J."/>
            <person name="Gamas P."/>
        </authorList>
    </citation>
    <scope>NUCLEOTIDE SEQUENCE [LARGE SCALE GENOMIC DNA]</scope>
    <source>
        <strain evidence="7">cv. Jemalong A17</strain>
    </source>
</reference>
<proteinExistence type="predicted"/>
<gene>
    <name evidence="6" type="ORF">MtrunA17_Chr7g0228461</name>
</gene>
<keyword evidence="2" id="KW-0805">Transcription regulation</keyword>
<organism evidence="6 7">
    <name type="scientific">Medicago truncatula</name>
    <name type="common">Barrel medic</name>
    <name type="synonym">Medicago tribuloides</name>
    <dbReference type="NCBI Taxonomy" id="3880"/>
    <lineage>
        <taxon>Eukaryota</taxon>
        <taxon>Viridiplantae</taxon>
        <taxon>Streptophyta</taxon>
        <taxon>Embryophyta</taxon>
        <taxon>Tracheophyta</taxon>
        <taxon>Spermatophyta</taxon>
        <taxon>Magnoliopsida</taxon>
        <taxon>eudicotyledons</taxon>
        <taxon>Gunneridae</taxon>
        <taxon>Pentapetalae</taxon>
        <taxon>rosids</taxon>
        <taxon>fabids</taxon>
        <taxon>Fabales</taxon>
        <taxon>Fabaceae</taxon>
        <taxon>Papilionoideae</taxon>
        <taxon>50 kb inversion clade</taxon>
        <taxon>NPAAA clade</taxon>
        <taxon>Hologalegina</taxon>
        <taxon>IRL clade</taxon>
        <taxon>Trifolieae</taxon>
        <taxon>Medicago</taxon>
    </lineage>
</organism>